<evidence type="ECO:0000313" key="2">
    <source>
        <dbReference type="Proteomes" id="UP000034164"/>
    </source>
</evidence>
<comment type="caution">
    <text evidence="1">The sequence shown here is derived from an EMBL/GenBank/DDBJ whole genome shotgun (WGS) entry which is preliminary data.</text>
</comment>
<dbReference type="VEuPathDB" id="FungiDB:EMCG_03652"/>
<proteinExistence type="predicted"/>
<accession>A0A0G2HUV4</accession>
<protein>
    <submittedName>
        <fullName evidence="1">Uncharacterized protein</fullName>
    </submittedName>
</protein>
<reference evidence="2" key="1">
    <citation type="journal article" date="2015" name="PLoS Genet.">
        <title>The dynamic genome and transcriptome of the human fungal pathogen Blastomyces and close relative Emmonsia.</title>
        <authorList>
            <person name="Munoz J.F."/>
            <person name="Gauthier G.M."/>
            <person name="Desjardins C.A."/>
            <person name="Gallo J.E."/>
            <person name="Holder J."/>
            <person name="Sullivan T.D."/>
            <person name="Marty A.J."/>
            <person name="Carmen J.C."/>
            <person name="Chen Z."/>
            <person name="Ding L."/>
            <person name="Gujja S."/>
            <person name="Magrini V."/>
            <person name="Misas E."/>
            <person name="Mitreva M."/>
            <person name="Priest M."/>
            <person name="Saif S."/>
            <person name="Whiston E.A."/>
            <person name="Young S."/>
            <person name="Zeng Q."/>
            <person name="Goldman W.E."/>
            <person name="Mardis E.R."/>
            <person name="Taylor J.W."/>
            <person name="McEwen J.G."/>
            <person name="Clay O.K."/>
            <person name="Klein B.S."/>
            <person name="Cuomo C.A."/>
        </authorList>
    </citation>
    <scope>NUCLEOTIDE SEQUENCE [LARGE SCALE GENOMIC DNA]</scope>
    <source>
        <strain evidence="2">UAMH 3008</strain>
    </source>
</reference>
<sequence>MASLYIWEEFPKLMKEAQSPSEADLTSAAGLLARMLEEIQIPCGFMGGYALKLRGSARNTTDIDIAVEATMLQIREVLLKESRLALPKGPTASVLRIFVLTGGEHECFNELPSLVEHELMGLPSIRGSLGAPTDVASGVETLNVEIVAGNRLYPVLNIHNQMVSKLGAFWSRPGQNDKDYLDILFCLARYSGEIYSVRAQLDYEQRDAFIENFRRKNPGQSQGVSKLKQILGVV</sequence>
<name>A0A0G2HUV4_9EURO</name>
<dbReference type="EMBL" id="LCZI01001228">
    <property type="protein sequence ID" value="KKZ61863.1"/>
    <property type="molecule type" value="Genomic_DNA"/>
</dbReference>
<dbReference type="Proteomes" id="UP000034164">
    <property type="component" value="Unassembled WGS sequence"/>
</dbReference>
<gene>
    <name evidence="1" type="ORF">EMCG_03652</name>
</gene>
<dbReference type="SUPFAM" id="SSF81301">
    <property type="entry name" value="Nucleotidyltransferase"/>
    <property type="match status" value="1"/>
</dbReference>
<organism evidence="1 2">
    <name type="scientific">[Emmonsia] crescens</name>
    <dbReference type="NCBI Taxonomy" id="73230"/>
    <lineage>
        <taxon>Eukaryota</taxon>
        <taxon>Fungi</taxon>
        <taxon>Dikarya</taxon>
        <taxon>Ascomycota</taxon>
        <taxon>Pezizomycotina</taxon>
        <taxon>Eurotiomycetes</taxon>
        <taxon>Eurotiomycetidae</taxon>
        <taxon>Onygenales</taxon>
        <taxon>Ajellomycetaceae</taxon>
        <taxon>Emergomyces</taxon>
    </lineage>
</organism>
<evidence type="ECO:0000313" key="1">
    <source>
        <dbReference type="EMBL" id="KKZ61863.1"/>
    </source>
</evidence>
<dbReference type="InterPro" id="IPR043519">
    <property type="entry name" value="NT_sf"/>
</dbReference>
<dbReference type="AlphaFoldDB" id="A0A0G2HUV4"/>
<dbReference type="OrthoDB" id="10066232at2759"/>